<evidence type="ECO:0000256" key="1">
    <source>
        <dbReference type="ARBA" id="ARBA00004141"/>
    </source>
</evidence>
<dbReference type="OrthoDB" id="2985014at2759"/>
<feature type="transmembrane region" description="Helical" evidence="6">
    <location>
        <begin position="185"/>
        <end position="206"/>
    </location>
</feature>
<keyword evidence="4 6" id="KW-1133">Transmembrane helix</keyword>
<evidence type="ECO:0000256" key="2">
    <source>
        <dbReference type="ARBA" id="ARBA00022448"/>
    </source>
</evidence>
<comment type="caution">
    <text evidence="7">The sequence shown here is derived from an EMBL/GenBank/DDBJ whole genome shotgun (WGS) entry which is preliminary data.</text>
</comment>
<keyword evidence="5 6" id="KW-0472">Membrane</keyword>
<feature type="transmembrane region" description="Helical" evidence="6">
    <location>
        <begin position="413"/>
        <end position="431"/>
    </location>
</feature>
<feature type="transmembrane region" description="Helical" evidence="6">
    <location>
        <begin position="284"/>
        <end position="305"/>
    </location>
</feature>
<feature type="transmembrane region" description="Helical" evidence="6">
    <location>
        <begin position="325"/>
        <end position="341"/>
    </location>
</feature>
<dbReference type="EMBL" id="ML978124">
    <property type="protein sequence ID" value="KAF2100223.1"/>
    <property type="molecule type" value="Genomic_DNA"/>
</dbReference>
<sequence>MALFQNRKENLPGEKGSGVLVLGGVPSGSPVEGISISDTSIDWTPEEERRLVRRIDSIVMPLLMLAFFALQLDRGNIGNALTDFFFRDVGITQNQFNIGQQLLSVGIVLLEIPSNYILYRIGPSTWISGQIIAWGLVATFQAFQKGLGAYLSTRLLLGLCESGFIPAGLFTITRWYKKEETSKRFAWFFIGNMLAQAISGIVAYGVLHMRGIEGLFTILVGFIFATLFPKGPSDPICLARFRYFNERESRILTLRVLQDDPTKEYSAKNITGSEIKRTLSNWRLLPHVLFTILGLAPSSTMWSYAPSIVNTFGYERLRSNALVSVGQWIQLVLNVTWGIVADRIGQRGPLVFLGMLLWWVFALACRLLIYSKDEHKRFAILTLAISCSSIWHPVNGSWMALNTRSAGERSITLAIFIMSANCSGIIGSQLFQQADAPLYRTGWTVIISLISVALLCTIWANVQYRLFNRRLDAEGKDKVRYRY</sequence>
<protein>
    <submittedName>
        <fullName evidence="7">Alternative sulfate transporter</fullName>
    </submittedName>
</protein>
<dbReference type="PANTHER" id="PTHR43791">
    <property type="entry name" value="PERMEASE-RELATED"/>
    <property type="match status" value="1"/>
</dbReference>
<evidence type="ECO:0000256" key="5">
    <source>
        <dbReference type="ARBA" id="ARBA00023136"/>
    </source>
</evidence>
<dbReference type="PANTHER" id="PTHR43791:SF32">
    <property type="entry name" value="MAJOR FACILITATOR SUPERFAMILY (MFS) PROFILE DOMAIN-CONTAINING PROTEIN"/>
    <property type="match status" value="1"/>
</dbReference>
<keyword evidence="2" id="KW-0813">Transport</keyword>
<reference evidence="7" key="1">
    <citation type="journal article" date="2020" name="Stud. Mycol.">
        <title>101 Dothideomycetes genomes: a test case for predicting lifestyles and emergence of pathogens.</title>
        <authorList>
            <person name="Haridas S."/>
            <person name="Albert R."/>
            <person name="Binder M."/>
            <person name="Bloem J."/>
            <person name="Labutti K."/>
            <person name="Salamov A."/>
            <person name="Andreopoulos B."/>
            <person name="Baker S."/>
            <person name="Barry K."/>
            <person name="Bills G."/>
            <person name="Bluhm B."/>
            <person name="Cannon C."/>
            <person name="Castanera R."/>
            <person name="Culley D."/>
            <person name="Daum C."/>
            <person name="Ezra D."/>
            <person name="Gonzalez J."/>
            <person name="Henrissat B."/>
            <person name="Kuo A."/>
            <person name="Liang C."/>
            <person name="Lipzen A."/>
            <person name="Lutzoni F."/>
            <person name="Magnuson J."/>
            <person name="Mondo S."/>
            <person name="Nolan M."/>
            <person name="Ohm R."/>
            <person name="Pangilinan J."/>
            <person name="Park H.-J."/>
            <person name="Ramirez L."/>
            <person name="Alfaro M."/>
            <person name="Sun H."/>
            <person name="Tritt A."/>
            <person name="Yoshinaga Y."/>
            <person name="Zwiers L.-H."/>
            <person name="Turgeon B."/>
            <person name="Goodwin S."/>
            <person name="Spatafora J."/>
            <person name="Crous P."/>
            <person name="Grigoriev I."/>
        </authorList>
    </citation>
    <scope>NUCLEOTIDE SEQUENCE</scope>
    <source>
        <strain evidence="7">CBS 133067</strain>
    </source>
</reference>
<feature type="transmembrane region" description="Helical" evidence="6">
    <location>
        <begin position="377"/>
        <end position="401"/>
    </location>
</feature>
<comment type="subcellular location">
    <subcellularLocation>
        <location evidence="1">Membrane</location>
        <topology evidence="1">Multi-pass membrane protein</topology>
    </subcellularLocation>
</comment>
<feature type="transmembrane region" description="Helical" evidence="6">
    <location>
        <begin position="212"/>
        <end position="228"/>
    </location>
</feature>
<keyword evidence="8" id="KW-1185">Reference proteome</keyword>
<dbReference type="Pfam" id="PF07690">
    <property type="entry name" value="MFS_1"/>
    <property type="match status" value="1"/>
</dbReference>
<dbReference type="InterPro" id="IPR036259">
    <property type="entry name" value="MFS_trans_sf"/>
</dbReference>
<dbReference type="SUPFAM" id="SSF103473">
    <property type="entry name" value="MFS general substrate transporter"/>
    <property type="match status" value="1"/>
</dbReference>
<evidence type="ECO:0000256" key="3">
    <source>
        <dbReference type="ARBA" id="ARBA00022692"/>
    </source>
</evidence>
<feature type="transmembrane region" description="Helical" evidence="6">
    <location>
        <begin position="155"/>
        <end position="173"/>
    </location>
</feature>
<feature type="transmembrane region" description="Helical" evidence="6">
    <location>
        <begin position="350"/>
        <end position="371"/>
    </location>
</feature>
<evidence type="ECO:0000256" key="4">
    <source>
        <dbReference type="ARBA" id="ARBA00022989"/>
    </source>
</evidence>
<accession>A0A9P4IJ39</accession>
<evidence type="ECO:0000313" key="8">
    <source>
        <dbReference type="Proteomes" id="UP000799772"/>
    </source>
</evidence>
<feature type="transmembrane region" description="Helical" evidence="6">
    <location>
        <begin position="443"/>
        <end position="462"/>
    </location>
</feature>
<evidence type="ECO:0000256" key="6">
    <source>
        <dbReference type="SAM" id="Phobius"/>
    </source>
</evidence>
<dbReference type="InterPro" id="IPR011701">
    <property type="entry name" value="MFS"/>
</dbReference>
<gene>
    <name evidence="7" type="ORF">NA57DRAFT_73833</name>
</gene>
<dbReference type="Proteomes" id="UP000799772">
    <property type="component" value="Unassembled WGS sequence"/>
</dbReference>
<evidence type="ECO:0000313" key="7">
    <source>
        <dbReference type="EMBL" id="KAF2100223.1"/>
    </source>
</evidence>
<dbReference type="AlphaFoldDB" id="A0A9P4IJ39"/>
<proteinExistence type="predicted"/>
<name>A0A9P4IJ39_9PEZI</name>
<dbReference type="Gene3D" id="1.20.1250.20">
    <property type="entry name" value="MFS general substrate transporter like domains"/>
    <property type="match status" value="2"/>
</dbReference>
<keyword evidence="3 6" id="KW-0812">Transmembrane</keyword>
<organism evidence="7 8">
    <name type="scientific">Rhizodiscina lignyota</name>
    <dbReference type="NCBI Taxonomy" id="1504668"/>
    <lineage>
        <taxon>Eukaryota</taxon>
        <taxon>Fungi</taxon>
        <taxon>Dikarya</taxon>
        <taxon>Ascomycota</taxon>
        <taxon>Pezizomycotina</taxon>
        <taxon>Dothideomycetes</taxon>
        <taxon>Pleosporomycetidae</taxon>
        <taxon>Aulographales</taxon>
        <taxon>Rhizodiscinaceae</taxon>
        <taxon>Rhizodiscina</taxon>
    </lineage>
</organism>
<feature type="transmembrane region" description="Helical" evidence="6">
    <location>
        <begin position="125"/>
        <end position="143"/>
    </location>
</feature>
<dbReference type="GO" id="GO:0022857">
    <property type="term" value="F:transmembrane transporter activity"/>
    <property type="evidence" value="ECO:0007669"/>
    <property type="project" value="InterPro"/>
</dbReference>
<dbReference type="GO" id="GO:0016020">
    <property type="term" value="C:membrane"/>
    <property type="evidence" value="ECO:0007669"/>
    <property type="project" value="UniProtKB-SubCell"/>
</dbReference>